<evidence type="ECO:0000256" key="1">
    <source>
        <dbReference type="SAM" id="Phobius"/>
    </source>
</evidence>
<name>A0AAQ3LG18_9BACT</name>
<keyword evidence="1" id="KW-1133">Transmembrane helix</keyword>
<gene>
    <name evidence="2" type="ORF">RZN69_08820</name>
</gene>
<accession>A0AAQ3LG18</accession>
<dbReference type="RefSeq" id="WP_317835737.1">
    <property type="nucleotide sequence ID" value="NZ_CP136920.1"/>
</dbReference>
<dbReference type="EMBL" id="CP136920">
    <property type="protein sequence ID" value="WOO43195.1"/>
    <property type="molecule type" value="Genomic_DNA"/>
</dbReference>
<keyword evidence="1" id="KW-0812">Transmembrane</keyword>
<evidence type="ECO:0000313" key="2">
    <source>
        <dbReference type="EMBL" id="WOO43195.1"/>
    </source>
</evidence>
<evidence type="ECO:0000313" key="3">
    <source>
        <dbReference type="Proteomes" id="UP001304300"/>
    </source>
</evidence>
<dbReference type="KEGG" id="puo:RZN69_08820"/>
<feature type="transmembrane region" description="Helical" evidence="1">
    <location>
        <begin position="16"/>
        <end position="42"/>
    </location>
</feature>
<proteinExistence type="predicted"/>
<protein>
    <submittedName>
        <fullName evidence="2">Uncharacterized protein</fullName>
    </submittedName>
</protein>
<organism evidence="2 3">
    <name type="scientific">Rubellicoccus peritrichatus</name>
    <dbReference type="NCBI Taxonomy" id="3080537"/>
    <lineage>
        <taxon>Bacteria</taxon>
        <taxon>Pseudomonadati</taxon>
        <taxon>Verrucomicrobiota</taxon>
        <taxon>Opitutia</taxon>
        <taxon>Puniceicoccales</taxon>
        <taxon>Cerasicoccaceae</taxon>
        <taxon>Rubellicoccus</taxon>
    </lineage>
</organism>
<dbReference type="AlphaFoldDB" id="A0AAQ3LG18"/>
<keyword evidence="1" id="KW-0472">Membrane</keyword>
<reference evidence="2 3" key="1">
    <citation type="submission" date="2023-10" db="EMBL/GenBank/DDBJ databases">
        <title>Rubellicoccus peritrichatus gen. nov., sp. nov., isolated from an algae of coral reef tank.</title>
        <authorList>
            <person name="Luo J."/>
        </authorList>
    </citation>
    <scope>NUCLEOTIDE SEQUENCE [LARGE SCALE GENOMIC DNA]</scope>
    <source>
        <strain evidence="2 3">CR14</strain>
    </source>
</reference>
<sequence>MNFRRNSSLFASRQGGFVLVIALSLMAFVVLLIISMVSHSLWLGVWKTQNPNSTQDELVGIAYSTGADSVFGKTADESSSMISSSMGINRYQPLDFPSFNTSYPLYPQLYSDVEIGNDTAAGKRVRSEPAEAVAAAYAYMHPQSPHRDDPAFLARLKVLLTAVFDRWDANASEADLRDIGYTFHIPYAYALLKHHRPGDLTEDEIREWDAALVRMADHNLSHNPLLYYDSILAQLWLNGDFRLALGIYFAGIATGNLTYETKAQRAIDQVMAKAVIGDGGTSYVGFNNEVSTYHNASIGDMVWWWILTGSPEMKAALDQTIPYVPLSVEPAGFQEQSTAISYKHMYNGIRGRYAALLKAYLYGDRYNYYFGKDLENSPSNEYKIPLAAVYSGPMTALTPPTGFILHDRAIMGPRGRWPDWAFVATARDPQTSGPEHPDQGYQGRQGGKNTFVGAMALGPWANNTPLRAALDGVCPEFKNKTGVSADWARSIVDDGIYRFLSQDEKSSTITRDTFGSLATSYRLSTRLSSNATASWGAGTSWIGEQVWLLTKDRVVGLVQIHTEADASVYGLDMRIVLAGGRKNILGKYYDLVENETNNYTFGDLHVRIGENTFDGRHSVQRIGMQMNVGDDYAAILRLHDIDDQGDDTLIHYPAGTRRWAVIECIREGRSFASSVSNVMEDDENVAVLEIHEPSRSFLLIQNLTASAQTYTGSFGGVGPGTPATLHRNWTDSVDVITPEPGNPIAIDIDLPPYSHAIVVSGADAANHSENQNHYEDIFLEAATPGI</sequence>
<keyword evidence="3" id="KW-1185">Reference proteome</keyword>
<dbReference type="Proteomes" id="UP001304300">
    <property type="component" value="Chromosome"/>
</dbReference>